<evidence type="ECO:0000313" key="4">
    <source>
        <dbReference type="Proteomes" id="UP000743107"/>
    </source>
</evidence>
<reference evidence="3" key="3">
    <citation type="submission" date="2020-03" db="EMBL/GenBank/DDBJ databases">
        <title>SpeciesPrimer: A bioinformatics pipeline dedicated to the design of qPCR primers for the quantification of bacterial species.</title>
        <authorList>
            <person name="Dreier M."/>
            <person name="Berthoud H."/>
            <person name="Shani N."/>
            <person name="Wechsler D."/>
            <person name="Junier P."/>
        </authorList>
    </citation>
    <scope>NUCLEOTIDE SEQUENCE [LARGE SCALE GENOMIC DNA]</scope>
    <source>
        <strain evidence="3">FAM13073</strain>
    </source>
</reference>
<reference evidence="2" key="4">
    <citation type="submission" date="2020-11" db="EMBL/GenBank/DDBJ databases">
        <title>Antibiotic susceptibility profiles of Pediococcus pentosaceus from various origins and their implications for the safety assessment of strains with food-technology applications.</title>
        <authorList>
            <person name="Shani N."/>
            <person name="Oberhaensli S."/>
            <person name="Arias E."/>
        </authorList>
    </citation>
    <scope>NUCLEOTIDE SEQUENCE</scope>
    <source>
        <strain evidence="2">FAM 19164</strain>
    </source>
</reference>
<sequence length="333" mass="38683">MKFSFFNVILYKNDNPTSHNICQILDDIYNLHTPAQRTLQVDEQNFFSFPRLSTDDDRPQFRYFWIGKFLNERILEANYANDDIAELDGNAYSPTFMAYEEAGHLLMMQNVMQGVNRRVLEKFLNGFLPKDSEDNYEIKVIQQKNSEGLEVINPNTNIMSINIAIKTEYYNHADFFEDNTNDNALAALLNNLYRFSCDNDVPEFDLSFKKKNFRNNIRHTLIDMVRIINTNSNALSKALVRVKLNNGDIKNIDLLGTLNLVKELNVNQNASFDLLKQTLKDNITNNNWIPQTAITYLATHRDLGHARFVDNQDDTEIELVTEPESMYRPINND</sequence>
<keyword evidence="3" id="KW-1185">Reference proteome</keyword>
<protein>
    <submittedName>
        <fullName evidence="2">Uncharacterized protein</fullName>
    </submittedName>
</protein>
<evidence type="ECO:0000313" key="1">
    <source>
        <dbReference type="EMBL" id="KAF0415012.1"/>
    </source>
</evidence>
<dbReference type="Proteomes" id="UP000743107">
    <property type="component" value="Unassembled WGS sequence"/>
</dbReference>
<dbReference type="EMBL" id="WENB01000001">
    <property type="protein sequence ID" value="KAF0415012.1"/>
    <property type="molecule type" value="Genomic_DNA"/>
</dbReference>
<evidence type="ECO:0000313" key="2">
    <source>
        <dbReference type="EMBL" id="MBF7126530.1"/>
    </source>
</evidence>
<name>A0A6L5A3F2_PEDPE</name>
<reference evidence="1" key="1">
    <citation type="submission" date="2019-10" db="EMBL/GenBank/DDBJ databases">
        <authorList>
            <person name="Irmler S."/>
            <person name="Berthoud H."/>
            <person name="Roetschi A."/>
            <person name="Arias E."/>
            <person name="Shani N."/>
            <person name="Wuethrich D."/>
            <person name="Bruggmann R."/>
        </authorList>
    </citation>
    <scope>NUCLEOTIDE SEQUENCE</scope>
    <source>
        <strain evidence="1">FAM13073</strain>
    </source>
</reference>
<reference evidence="1" key="2">
    <citation type="submission" date="2019-12" db="EMBL/GenBank/DDBJ databases">
        <title>SpeciesPrimer: A bioinformatics pipeline dedicated to the design of qPCR primers for the quantification of bacterial species.</title>
        <authorList>
            <person name="Dreier M."/>
            <person name="Berthoud H."/>
            <person name="Shani N."/>
            <person name="Wechsler D."/>
            <person name="Junier P."/>
        </authorList>
    </citation>
    <scope>NUCLEOTIDE SEQUENCE</scope>
    <source>
        <strain evidence="1">FAM13073</strain>
    </source>
</reference>
<dbReference type="RefSeq" id="WP_060744028.1">
    <property type="nucleotide sequence ID" value="NZ_JABJXG010000012.1"/>
</dbReference>
<dbReference type="EMBL" id="JADOFV010000001">
    <property type="protein sequence ID" value="MBF7126530.1"/>
    <property type="molecule type" value="Genomic_DNA"/>
</dbReference>
<accession>A0A6L5A3F2</accession>
<comment type="caution">
    <text evidence="2">The sequence shown here is derived from an EMBL/GenBank/DDBJ whole genome shotgun (WGS) entry which is preliminary data.</text>
</comment>
<dbReference type="Proteomes" id="UP000472573">
    <property type="component" value="Unassembled WGS sequence"/>
</dbReference>
<proteinExistence type="predicted"/>
<gene>
    <name evidence="1" type="ORF">GBO79_01445</name>
    <name evidence="2" type="ORF">ITQ97_01590</name>
</gene>
<evidence type="ECO:0000313" key="3">
    <source>
        <dbReference type="Proteomes" id="UP000472573"/>
    </source>
</evidence>
<dbReference type="AlphaFoldDB" id="A0A6L5A3F2"/>
<organism evidence="2 4">
    <name type="scientific">Pediococcus pentosaceus</name>
    <dbReference type="NCBI Taxonomy" id="1255"/>
    <lineage>
        <taxon>Bacteria</taxon>
        <taxon>Bacillati</taxon>
        <taxon>Bacillota</taxon>
        <taxon>Bacilli</taxon>
        <taxon>Lactobacillales</taxon>
        <taxon>Lactobacillaceae</taxon>
        <taxon>Pediococcus</taxon>
    </lineage>
</organism>